<proteinExistence type="predicted"/>
<dbReference type="EMBL" id="AP023359">
    <property type="protein sequence ID" value="BCJ64844.1"/>
    <property type="molecule type" value="Genomic_DNA"/>
</dbReference>
<dbReference type="RefSeq" id="WP_212823766.1">
    <property type="nucleotide sequence ID" value="NZ_AP023359.1"/>
</dbReference>
<organism evidence="1 2">
    <name type="scientific">Polymorphospora rubra</name>
    <dbReference type="NCBI Taxonomy" id="338584"/>
    <lineage>
        <taxon>Bacteria</taxon>
        <taxon>Bacillati</taxon>
        <taxon>Actinomycetota</taxon>
        <taxon>Actinomycetes</taxon>
        <taxon>Micromonosporales</taxon>
        <taxon>Micromonosporaceae</taxon>
        <taxon>Polymorphospora</taxon>
    </lineage>
</organism>
<name>A0A810MWD6_9ACTN</name>
<keyword evidence="2" id="KW-1185">Reference proteome</keyword>
<dbReference type="Proteomes" id="UP000680866">
    <property type="component" value="Chromosome"/>
</dbReference>
<evidence type="ECO:0000313" key="1">
    <source>
        <dbReference type="EMBL" id="BCJ64844.1"/>
    </source>
</evidence>
<accession>A0A810MWD6</accession>
<dbReference type="InterPro" id="IPR011990">
    <property type="entry name" value="TPR-like_helical_dom_sf"/>
</dbReference>
<dbReference type="AlphaFoldDB" id="A0A810MWD6"/>
<protein>
    <submittedName>
        <fullName evidence="1">Uncharacterized protein</fullName>
    </submittedName>
</protein>
<sequence>MPRSYTDRTLKLLFGTAAHCAYPGCASPIIFEDRGLLTPTAQIAHIRSESPEGPRHDPAYTGDINGFENLLLLCGVHHPPVDQHESAYTIEELLEWKEQQKRQGDRFVRDADLAAIARRINGVPPVTSDAVLRGPIAHLGEAERLQQAEERVAESPLEAASLFAEVASKLEASPFARHAILLRTRQCEALESGGDFESAAALRLNLGWVLHTYGNSFAVAEHIRKLDSNHQHLSESILRSISALSYVAAFGYEHSVDIDHVASAFDALQSTDMKYLECALMLAEQCIVWRRADLLTTRTDRLRDAALTTPLDDHHLTIRARILMCLAEAADDWSQLDGARGHYPPNAVAWIATRHARHLAIKGRTDEALRRWQDAIDVAVQVGLNDSAASWLYATVGVARQNFGPQLKAADTHLVAQALKVGGSGSVLPEPQPYASRATSNILDKRWPDARHNLHQHLSYAVLGADWQEEFLAHQRFGDLYTETGQWTEAIRHYIYGSYWQKLKALVGRLPDEPLDFHPPSDDQPTWERAASFRFASVAAGLIPEEAAREWASASYRELTTKEFSRSPNNTWGPAFGAFAGTCGAASLEEAEGFLNLAQDHLSESTPDSVFAFYEEYITAAVDIAESHPLLSARVIDALCDAVLLNNHIADYASDKGELLFRSNPPRVSERLASAASEGNRYAALTLVLAGSDVEPVLAVARSSFERDSQPFVFNPSVTTFGTALKETALLVRTLDDTDRTTFTDAMLDRVAEVRDAAENRSDALRAILYLAPTLPAATRSATFDALMNFVREPTESLVAFGIDNGPFARFKVTGGTPPLAALALRVAAALATTQEQFTQVQELAISLMYGARDTDWLHIAHALIALPVEALQIDLPVFAAHPNKAPRAFAARVWVRAPSQWPDLGVKLAKDPEPAVRYALASSLNDSPEHDEVRHLLQADHRRLIARTARAQAGRPRA</sequence>
<evidence type="ECO:0000313" key="2">
    <source>
        <dbReference type="Proteomes" id="UP000680866"/>
    </source>
</evidence>
<dbReference type="KEGG" id="pry:Prubr_18650"/>
<reference evidence="1" key="1">
    <citation type="submission" date="2020-08" db="EMBL/GenBank/DDBJ databases">
        <title>Whole genome shotgun sequence of Polymorphospora rubra NBRC 101157.</title>
        <authorList>
            <person name="Komaki H."/>
            <person name="Tamura T."/>
        </authorList>
    </citation>
    <scope>NUCLEOTIDE SEQUENCE</scope>
    <source>
        <strain evidence="1">NBRC 101157</strain>
    </source>
</reference>
<dbReference type="SUPFAM" id="SSF48452">
    <property type="entry name" value="TPR-like"/>
    <property type="match status" value="1"/>
</dbReference>
<gene>
    <name evidence="1" type="ORF">Prubr_18650</name>
</gene>